<feature type="compositionally biased region" description="Basic and acidic residues" evidence="2">
    <location>
        <begin position="56"/>
        <end position="75"/>
    </location>
</feature>
<feature type="region of interest" description="Disordered" evidence="2">
    <location>
        <begin position="181"/>
        <end position="203"/>
    </location>
</feature>
<dbReference type="InterPro" id="IPR002885">
    <property type="entry name" value="PPR_rpt"/>
</dbReference>
<feature type="compositionally biased region" description="Basic and acidic residues" evidence="2">
    <location>
        <begin position="274"/>
        <end position="284"/>
    </location>
</feature>
<dbReference type="PANTHER" id="PTHR47932">
    <property type="entry name" value="ATPASE EXPRESSION PROTEIN 3"/>
    <property type="match status" value="1"/>
</dbReference>
<comment type="caution">
    <text evidence="3">The sequence shown here is derived from an EMBL/GenBank/DDBJ whole genome shotgun (WGS) entry which is preliminary data.</text>
</comment>
<proteinExistence type="predicted"/>
<gene>
    <name evidence="3" type="ORF">CYY_007829</name>
</gene>
<sequence>MIPYLHHIRKIRSTNNGNSVIGPSIKNHHLLGLNNNYSSLLSSSQVSLHRQYASDNNKHNEDYTKNKQMKRDKDRRQGHWLKALTNLFSFDGNNNQQQQQETHDSNNISNVVDQDKFIQTIKNQAIEKINKDKSKTIEEEIKLEETIITPTTKTNSTNEQEDVEIKITSEEGEDVTLVLDEQQKQQKDQQSTTSTTIKEPFTEIKDPEAFLEEKLKQAHDQLIKQKNIQSSFKPIEKEKIINELKQEEQQEKEGEGEEISIVELNLIEQQQKQSKFEQKRKTPGTEEDDDDGLITNGAFDLSIPIESLSFSQKSWRKKFRQILLDAYNPRYIENYLGEATKQYNQKYDDDKLLFSTKTKQLDIFYEPGTIKALFDQMNWEEIDVQSYICNAFISYFTLIKDNDYINRSIELFKSKGFAYTPMTFSTMLDYYSQQGDKETVSALIETIKSKYSLKMPDSLMVPLMKACLMADKFADANMFYTLILDSTYRYNTQVLDHLLQYHLAKSNSSTILRFFQRNLPYSHDYVKNSKYFGTFMTEAIKKGIASQDIISFLISRKLVNPKLDFFNLYFHLLRHSDPTMRRYGAQLYNTFSHKKPNMKGQEIYSNSLKALMLIGDADNVMDLFHHYANEKTLFFHYQAMLEFFYNKKKHQHLEKILDHMCENKFYKMAFIPLLYFELTGNKELVQIIEKRLLVRGQEPQCAELIPTVTNYMIYAYLSLDMYEMALTWLGKKSIDYKSSIPNSLYENFATYHKERNQKGLEQIWLSHLVEKKINVIQSTILREDRMEDKPAKEEHQQKEKNLLVTTLLSELEHKWAIINVYNPTTETLKSVVDKYNANKHQNPLFEENSKSKRFIPELVQTLQDQYLKKDIIPPGASLIKAFNLLAKHAPTRYLEMLEKASPRIRAIVFNPTQLSLTFDSNFGEALSFLVQGKDLSISSITFNTIAHHLLKRGQVELAICVIRRMMAEKMRIDVDSLLIDILVDIDKVNHPIVQELTNYFSYYNYIIPRIVTSELDRLIAQGSVDEAYEFFMKAPKYPETLKAALGIFSAKFPIPPITNLMHWSSLVQLSTNTNRLFYEYFYETLYNNNLTNIVNLYVDKMDDDSFYFMSQKEFLIVLKSCKNAHKAIKLLKKYPHAELLPQTIEEAKRYNAIVKDVEISYRLEYKTKIYTEPAPEPLYTFKQIEQPDVETILSNFTNINPTDVIIETGPTGCRIISK</sequence>
<dbReference type="Proteomes" id="UP000695562">
    <property type="component" value="Unassembled WGS sequence"/>
</dbReference>
<feature type="region of interest" description="Disordered" evidence="2">
    <location>
        <begin position="54"/>
        <end position="75"/>
    </location>
</feature>
<evidence type="ECO:0000256" key="2">
    <source>
        <dbReference type="SAM" id="MobiDB-lite"/>
    </source>
</evidence>
<dbReference type="GO" id="GO:0003729">
    <property type="term" value="F:mRNA binding"/>
    <property type="evidence" value="ECO:0007669"/>
    <property type="project" value="TreeGrafter"/>
</dbReference>
<organism evidence="3 4">
    <name type="scientific">Polysphondylium violaceum</name>
    <dbReference type="NCBI Taxonomy" id="133409"/>
    <lineage>
        <taxon>Eukaryota</taxon>
        <taxon>Amoebozoa</taxon>
        <taxon>Evosea</taxon>
        <taxon>Eumycetozoa</taxon>
        <taxon>Dictyostelia</taxon>
        <taxon>Dictyosteliales</taxon>
        <taxon>Dictyosteliaceae</taxon>
        <taxon>Polysphondylium</taxon>
    </lineage>
</organism>
<dbReference type="InterPro" id="IPR011990">
    <property type="entry name" value="TPR-like_helical_dom_sf"/>
</dbReference>
<keyword evidence="4" id="KW-1185">Reference proteome</keyword>
<dbReference type="AlphaFoldDB" id="A0A8J4UXT1"/>
<evidence type="ECO:0000256" key="1">
    <source>
        <dbReference type="ARBA" id="ARBA00022737"/>
    </source>
</evidence>
<name>A0A8J4UXT1_9MYCE</name>
<dbReference type="EMBL" id="AJWJ01000439">
    <property type="protein sequence ID" value="KAF2070858.1"/>
    <property type="molecule type" value="Genomic_DNA"/>
</dbReference>
<protein>
    <recommendedName>
        <fullName evidence="5">Pentatricopeptide repeat-containing protein</fullName>
    </recommendedName>
</protein>
<reference evidence="3" key="1">
    <citation type="submission" date="2020-01" db="EMBL/GenBank/DDBJ databases">
        <title>Development of genomics and gene disruption for Polysphondylium violaceum indicates a role for the polyketide synthase stlB in stalk morphogenesis.</title>
        <authorList>
            <person name="Narita B."/>
            <person name="Kawabe Y."/>
            <person name="Kin K."/>
            <person name="Saito T."/>
            <person name="Gibbs R."/>
            <person name="Kuspa A."/>
            <person name="Muzny D."/>
            <person name="Queller D."/>
            <person name="Richards S."/>
            <person name="Strassman J."/>
            <person name="Sucgang R."/>
            <person name="Worley K."/>
            <person name="Schaap P."/>
        </authorList>
    </citation>
    <scope>NUCLEOTIDE SEQUENCE</scope>
    <source>
        <strain evidence="3">QSvi11</strain>
    </source>
</reference>
<dbReference type="Gene3D" id="1.25.40.10">
    <property type="entry name" value="Tetratricopeptide repeat domain"/>
    <property type="match status" value="1"/>
</dbReference>
<evidence type="ECO:0000313" key="3">
    <source>
        <dbReference type="EMBL" id="KAF2070858.1"/>
    </source>
</evidence>
<dbReference type="PANTHER" id="PTHR47932:SF74">
    <property type="entry name" value="BOX HELICASE FAMILY PROTEIN, PUTATIVE, EXPRESSED-RELATED"/>
    <property type="match status" value="1"/>
</dbReference>
<feature type="region of interest" description="Disordered" evidence="2">
    <location>
        <begin position="273"/>
        <end position="293"/>
    </location>
</feature>
<dbReference type="NCBIfam" id="TIGR00756">
    <property type="entry name" value="PPR"/>
    <property type="match status" value="1"/>
</dbReference>
<evidence type="ECO:0000313" key="4">
    <source>
        <dbReference type="Proteomes" id="UP000695562"/>
    </source>
</evidence>
<accession>A0A8J4UXT1</accession>
<keyword evidence="1" id="KW-0677">Repeat</keyword>
<dbReference type="OrthoDB" id="185373at2759"/>
<evidence type="ECO:0008006" key="5">
    <source>
        <dbReference type="Google" id="ProtNLM"/>
    </source>
</evidence>